<evidence type="ECO:0000313" key="3">
    <source>
        <dbReference type="EMBL" id="CAJ0582920.1"/>
    </source>
</evidence>
<feature type="region of interest" description="Disordered" evidence="2">
    <location>
        <begin position="259"/>
        <end position="278"/>
    </location>
</feature>
<protein>
    <recommendedName>
        <fullName evidence="5">Calponin</fullName>
    </recommendedName>
</protein>
<keyword evidence="4" id="KW-1185">Reference proteome</keyword>
<dbReference type="Proteomes" id="UP001177023">
    <property type="component" value="Unassembled WGS sequence"/>
</dbReference>
<evidence type="ECO:0000313" key="4">
    <source>
        <dbReference type="Proteomes" id="UP001177023"/>
    </source>
</evidence>
<dbReference type="EMBL" id="CATQJA010002665">
    <property type="protein sequence ID" value="CAJ0582920.1"/>
    <property type="molecule type" value="Genomic_DNA"/>
</dbReference>
<evidence type="ECO:0000256" key="2">
    <source>
        <dbReference type="SAM" id="MobiDB-lite"/>
    </source>
</evidence>
<gene>
    <name evidence="3" type="ORF">MSPICULIGERA_LOCUS21050</name>
</gene>
<sequence>MGEDDYSGESRRDKKKWTLEQLKGGNTFLSMQAATNKFESQRGMTGIGMPRWNVTKDKKLGFIEPDRRSEGMLRVQCGTNQYASQKGETPIGAGRNQVPHVAYKKEWETILDKEGEKIMPKQAGDFGLASQAGEISMGSHRNQVPNIRGRMPHDRRTHGVLCYQYGTNVFASQQGMSNPPGLGAVRQATMYIEGLGFSEDNLRKGTEYTPWYSGQNKFASQKGSGGFLKVRDVLPHTEGGKEIDEEKKQLSEGIVPLQSGTNRLASQRGMTGFGTPRNTMLRQGWKKEWIEDYEAAMRDWEENRPPGSASSVDPFGHYKKKFEERESARHSDVDVMSVKAHSEKAEEPEEEEEEEEVAEEEAPAAEEEKVEEAEVEEEEEEEDEEEYEEEEEEEEEEE</sequence>
<reference evidence="3" key="1">
    <citation type="submission" date="2023-06" db="EMBL/GenBank/DDBJ databases">
        <authorList>
            <person name="Delattre M."/>
        </authorList>
    </citation>
    <scope>NUCLEOTIDE SEQUENCE</scope>
    <source>
        <strain evidence="3">AF72</strain>
    </source>
</reference>
<feature type="region of interest" description="Disordered" evidence="2">
    <location>
        <begin position="323"/>
        <end position="398"/>
    </location>
</feature>
<evidence type="ECO:0000256" key="1">
    <source>
        <dbReference type="ARBA" id="ARBA00009631"/>
    </source>
</evidence>
<organism evidence="3 4">
    <name type="scientific">Mesorhabditis spiculigera</name>
    <dbReference type="NCBI Taxonomy" id="96644"/>
    <lineage>
        <taxon>Eukaryota</taxon>
        <taxon>Metazoa</taxon>
        <taxon>Ecdysozoa</taxon>
        <taxon>Nematoda</taxon>
        <taxon>Chromadorea</taxon>
        <taxon>Rhabditida</taxon>
        <taxon>Rhabditina</taxon>
        <taxon>Rhabditomorpha</taxon>
        <taxon>Rhabditoidea</taxon>
        <taxon>Rhabditidae</taxon>
        <taxon>Mesorhabditinae</taxon>
        <taxon>Mesorhabditis</taxon>
    </lineage>
</organism>
<dbReference type="GO" id="GO:0051015">
    <property type="term" value="F:actin filament binding"/>
    <property type="evidence" value="ECO:0007669"/>
    <property type="project" value="TreeGrafter"/>
</dbReference>
<feature type="compositionally biased region" description="Acidic residues" evidence="2">
    <location>
        <begin position="346"/>
        <end position="398"/>
    </location>
</feature>
<dbReference type="GO" id="GO:0007015">
    <property type="term" value="P:actin filament organization"/>
    <property type="evidence" value="ECO:0007669"/>
    <property type="project" value="TreeGrafter"/>
</dbReference>
<dbReference type="GO" id="GO:0015629">
    <property type="term" value="C:actin cytoskeleton"/>
    <property type="evidence" value="ECO:0007669"/>
    <property type="project" value="TreeGrafter"/>
</dbReference>
<feature type="compositionally biased region" description="Polar residues" evidence="2">
    <location>
        <begin position="259"/>
        <end position="269"/>
    </location>
</feature>
<dbReference type="InterPro" id="IPR050606">
    <property type="entry name" value="Calponin-like"/>
</dbReference>
<name>A0AA36G890_9BILA</name>
<dbReference type="PROSITE" id="PS51122">
    <property type="entry name" value="CALPONIN_2"/>
    <property type="match status" value="3"/>
</dbReference>
<feature type="non-terminal residue" evidence="3">
    <location>
        <position position="398"/>
    </location>
</feature>
<proteinExistence type="inferred from homology"/>
<comment type="caution">
    <text evidence="3">The sequence shown here is derived from an EMBL/GenBank/DDBJ whole genome shotgun (WGS) entry which is preliminary data.</text>
</comment>
<dbReference type="PANTHER" id="PTHR47385">
    <property type="entry name" value="CALPONIN"/>
    <property type="match status" value="1"/>
</dbReference>
<dbReference type="InterPro" id="IPR000557">
    <property type="entry name" value="Calponin_repeat"/>
</dbReference>
<dbReference type="PANTHER" id="PTHR47385:SF8">
    <property type="entry name" value="PROTEIN CBG16761"/>
    <property type="match status" value="1"/>
</dbReference>
<comment type="similarity">
    <text evidence="1">Belongs to the calponin family.</text>
</comment>
<dbReference type="Pfam" id="PF00402">
    <property type="entry name" value="Calponin"/>
    <property type="match status" value="3"/>
</dbReference>
<feature type="compositionally biased region" description="Basic and acidic residues" evidence="2">
    <location>
        <begin position="323"/>
        <end position="333"/>
    </location>
</feature>
<dbReference type="AlphaFoldDB" id="A0AA36G890"/>
<dbReference type="PROSITE" id="PS01052">
    <property type="entry name" value="CALPONIN_1"/>
    <property type="match status" value="1"/>
</dbReference>
<accession>A0AA36G890</accession>
<evidence type="ECO:0008006" key="5">
    <source>
        <dbReference type="Google" id="ProtNLM"/>
    </source>
</evidence>